<evidence type="ECO:0000256" key="1">
    <source>
        <dbReference type="ARBA" id="ARBA00004141"/>
    </source>
</evidence>
<accession>A0A2V1DD98</accession>
<dbReference type="InterPro" id="IPR000537">
    <property type="entry name" value="UbiA_prenyltransferase"/>
</dbReference>
<feature type="transmembrane region" description="Helical" evidence="5">
    <location>
        <begin position="146"/>
        <end position="167"/>
    </location>
</feature>
<dbReference type="AlphaFoldDB" id="A0A2V1DD98"/>
<dbReference type="CDD" id="cd13965">
    <property type="entry name" value="PT_UbiA_3"/>
    <property type="match status" value="1"/>
</dbReference>
<dbReference type="EMBL" id="KZ805491">
    <property type="protein sequence ID" value="PVH95573.1"/>
    <property type="molecule type" value="Genomic_DNA"/>
</dbReference>
<dbReference type="PANTHER" id="PTHR42723:SF1">
    <property type="entry name" value="CHLOROPHYLL SYNTHASE, CHLOROPLASTIC"/>
    <property type="match status" value="1"/>
</dbReference>
<keyword evidence="7" id="KW-1185">Reference proteome</keyword>
<dbReference type="OrthoDB" id="434972at2759"/>
<reference evidence="6 7" key="1">
    <citation type="journal article" date="2018" name="Sci. Rep.">
        <title>Comparative genomics provides insights into the lifestyle and reveals functional heterogeneity of dark septate endophytic fungi.</title>
        <authorList>
            <person name="Knapp D.G."/>
            <person name="Nemeth J.B."/>
            <person name="Barry K."/>
            <person name="Hainaut M."/>
            <person name="Henrissat B."/>
            <person name="Johnson J."/>
            <person name="Kuo A."/>
            <person name="Lim J.H.P."/>
            <person name="Lipzen A."/>
            <person name="Nolan M."/>
            <person name="Ohm R.A."/>
            <person name="Tamas L."/>
            <person name="Grigoriev I.V."/>
            <person name="Spatafora J.W."/>
            <person name="Nagy L.G."/>
            <person name="Kovacs G.M."/>
        </authorList>
    </citation>
    <scope>NUCLEOTIDE SEQUENCE [LARGE SCALE GENOMIC DNA]</scope>
    <source>
        <strain evidence="6 7">DSE2036</strain>
    </source>
</reference>
<proteinExistence type="predicted"/>
<dbReference type="GO" id="GO:0016765">
    <property type="term" value="F:transferase activity, transferring alkyl or aryl (other than methyl) groups"/>
    <property type="evidence" value="ECO:0007669"/>
    <property type="project" value="InterPro"/>
</dbReference>
<gene>
    <name evidence="6" type="ORF">DM02DRAFT_473467</name>
</gene>
<feature type="transmembrane region" description="Helical" evidence="5">
    <location>
        <begin position="265"/>
        <end position="282"/>
    </location>
</feature>
<dbReference type="InterPro" id="IPR044878">
    <property type="entry name" value="UbiA_sf"/>
</dbReference>
<evidence type="ECO:0000313" key="7">
    <source>
        <dbReference type="Proteomes" id="UP000244855"/>
    </source>
</evidence>
<protein>
    <recommendedName>
        <fullName evidence="8">UbiA prenyltransferase</fullName>
    </recommendedName>
</protein>
<dbReference type="Gene3D" id="1.10.357.140">
    <property type="entry name" value="UbiA prenyltransferase"/>
    <property type="match status" value="1"/>
</dbReference>
<dbReference type="Pfam" id="PF01040">
    <property type="entry name" value="UbiA"/>
    <property type="match status" value="1"/>
</dbReference>
<dbReference type="PANTHER" id="PTHR42723">
    <property type="entry name" value="CHLOROPHYLL SYNTHASE"/>
    <property type="match status" value="1"/>
</dbReference>
<feature type="transmembrane region" description="Helical" evidence="5">
    <location>
        <begin position="98"/>
        <end position="125"/>
    </location>
</feature>
<sequence>WTLWLFTLSDLKTIVVPSTVFGIVNAYTARGANEYHKSFHTLRLRILPVCFWVWLTLLPFTINNQQNPSSIAEDRVNKPWRPLPSKRISPTGAKQLMVLLYLLSLSLSAFTGLGLRQAIALFFLGAWYNNFGGGDHSPLVRNAINACGYVCFASGALEVALGQPIFFDSSMRAWLGMICGIILTTVHSQDMYDQQGDALRGRRTIPLVLGDLPARYTIAVWMFLWGIACPTFWHADLVVSAVSVSSALVVAIRTLRLRTVRSDKVTFMIWNVWIAGMFAMPLL</sequence>
<keyword evidence="4 5" id="KW-0472">Membrane</keyword>
<evidence type="ECO:0000256" key="4">
    <source>
        <dbReference type="ARBA" id="ARBA00023136"/>
    </source>
</evidence>
<keyword evidence="3 5" id="KW-1133">Transmembrane helix</keyword>
<feature type="transmembrane region" description="Helical" evidence="5">
    <location>
        <begin position="233"/>
        <end position="253"/>
    </location>
</feature>
<feature type="non-terminal residue" evidence="6">
    <location>
        <position position="283"/>
    </location>
</feature>
<evidence type="ECO:0000256" key="3">
    <source>
        <dbReference type="ARBA" id="ARBA00022989"/>
    </source>
</evidence>
<evidence type="ECO:0008006" key="8">
    <source>
        <dbReference type="Google" id="ProtNLM"/>
    </source>
</evidence>
<comment type="subcellular location">
    <subcellularLocation>
        <location evidence="1">Membrane</location>
        <topology evidence="1">Multi-pass membrane protein</topology>
    </subcellularLocation>
</comment>
<keyword evidence="2 5" id="KW-0812">Transmembrane</keyword>
<name>A0A2V1DD98_9PLEO</name>
<dbReference type="InterPro" id="IPR050475">
    <property type="entry name" value="Prenyltransferase_related"/>
</dbReference>
<feature type="non-terminal residue" evidence="6">
    <location>
        <position position="1"/>
    </location>
</feature>
<organism evidence="6 7">
    <name type="scientific">Periconia macrospinosa</name>
    <dbReference type="NCBI Taxonomy" id="97972"/>
    <lineage>
        <taxon>Eukaryota</taxon>
        <taxon>Fungi</taxon>
        <taxon>Dikarya</taxon>
        <taxon>Ascomycota</taxon>
        <taxon>Pezizomycotina</taxon>
        <taxon>Dothideomycetes</taxon>
        <taxon>Pleosporomycetidae</taxon>
        <taxon>Pleosporales</taxon>
        <taxon>Massarineae</taxon>
        <taxon>Periconiaceae</taxon>
        <taxon>Periconia</taxon>
    </lineage>
</organism>
<dbReference type="GO" id="GO:0016020">
    <property type="term" value="C:membrane"/>
    <property type="evidence" value="ECO:0007669"/>
    <property type="project" value="UniProtKB-SubCell"/>
</dbReference>
<feature type="transmembrane region" description="Helical" evidence="5">
    <location>
        <begin position="173"/>
        <end position="192"/>
    </location>
</feature>
<feature type="transmembrane region" description="Helical" evidence="5">
    <location>
        <begin position="14"/>
        <end position="32"/>
    </location>
</feature>
<evidence type="ECO:0000313" key="6">
    <source>
        <dbReference type="EMBL" id="PVH95573.1"/>
    </source>
</evidence>
<dbReference type="Proteomes" id="UP000244855">
    <property type="component" value="Unassembled WGS sequence"/>
</dbReference>
<evidence type="ECO:0000256" key="2">
    <source>
        <dbReference type="ARBA" id="ARBA00022692"/>
    </source>
</evidence>
<evidence type="ECO:0000256" key="5">
    <source>
        <dbReference type="SAM" id="Phobius"/>
    </source>
</evidence>